<dbReference type="PANTHER" id="PTHR33473">
    <property type="entry name" value="ATP-DEPENDENT CLP PROTEASE ADAPTER PROTEIN CLPS1, CHLOROPLASTIC"/>
    <property type="match status" value="1"/>
</dbReference>
<dbReference type="OrthoDB" id="9796121at2"/>
<dbReference type="InterPro" id="IPR022935">
    <property type="entry name" value="ClpS"/>
</dbReference>
<sequence>MSTNTEIYHAAKKQKAKLKPPSFYQVLMHNDDYTTTDFVVEVLQRFFALDIERAVAIMLKVHHEGKAVCGVFSRDIAMTKVELVRDYARQHEYPLRCSCEPV</sequence>
<dbReference type="Pfam" id="PF02617">
    <property type="entry name" value="ClpS"/>
    <property type="match status" value="1"/>
</dbReference>
<evidence type="ECO:0000313" key="4">
    <source>
        <dbReference type="Proteomes" id="UP000029629"/>
    </source>
</evidence>
<dbReference type="FunFam" id="3.30.1390.10:FF:000002">
    <property type="entry name" value="ATP-dependent Clp protease adapter protein ClpS"/>
    <property type="match status" value="1"/>
</dbReference>
<keyword evidence="3" id="KW-0645">Protease</keyword>
<comment type="caution">
    <text evidence="3">The sequence shown here is derived from an EMBL/GenBank/DDBJ whole genome shotgun (WGS) entry which is preliminary data.</text>
</comment>
<dbReference type="EMBL" id="JRNI01000036">
    <property type="protein sequence ID" value="KGF29747.1"/>
    <property type="molecule type" value="Genomic_DNA"/>
</dbReference>
<dbReference type="GO" id="GO:0006508">
    <property type="term" value="P:proteolysis"/>
    <property type="evidence" value="ECO:0007669"/>
    <property type="project" value="UniProtKB-UniRule"/>
</dbReference>
<dbReference type="AlphaFoldDB" id="A0A096AGE0"/>
<reference evidence="3 4" key="1">
    <citation type="submission" date="2014-07" db="EMBL/GenBank/DDBJ databases">
        <authorList>
            <person name="McCorrison J."/>
            <person name="Sanka R."/>
            <person name="Torralba M."/>
            <person name="Gillis M."/>
            <person name="Haft D.H."/>
            <person name="Methe B."/>
            <person name="Sutton G."/>
            <person name="Nelson K.E."/>
        </authorList>
    </citation>
    <scope>NUCLEOTIDE SEQUENCE [LARGE SCALE GENOMIC DNA]</scope>
    <source>
        <strain evidence="3 4">DNF00040</strain>
    </source>
</reference>
<dbReference type="GO" id="GO:0030163">
    <property type="term" value="P:protein catabolic process"/>
    <property type="evidence" value="ECO:0007669"/>
    <property type="project" value="InterPro"/>
</dbReference>
<gene>
    <name evidence="1" type="primary">clpS</name>
    <name evidence="3" type="ORF">HMPREF2130_08555</name>
</gene>
<protein>
    <recommendedName>
        <fullName evidence="1">ATP-dependent Clp protease adapter protein ClpS</fullName>
    </recommendedName>
</protein>
<keyword evidence="4" id="KW-1185">Reference proteome</keyword>
<dbReference type="HAMAP" id="MF_00302">
    <property type="entry name" value="ClpS"/>
    <property type="match status" value="1"/>
</dbReference>
<dbReference type="InterPro" id="IPR014719">
    <property type="entry name" value="Ribosomal_bL12_C/ClpS-like"/>
</dbReference>
<dbReference type="eggNOG" id="COG2127">
    <property type="taxonomic scope" value="Bacteria"/>
</dbReference>
<keyword evidence="3" id="KW-0378">Hydrolase</keyword>
<dbReference type="SUPFAM" id="SSF54736">
    <property type="entry name" value="ClpS-like"/>
    <property type="match status" value="1"/>
</dbReference>
<proteinExistence type="inferred from homology"/>
<evidence type="ECO:0000256" key="1">
    <source>
        <dbReference type="HAMAP-Rule" id="MF_00302"/>
    </source>
</evidence>
<comment type="similarity">
    <text evidence="1">Belongs to the ClpS family.</text>
</comment>
<organism evidence="3 4">
    <name type="scientific">Oligella urethralis DNF00040</name>
    <dbReference type="NCBI Taxonomy" id="1401065"/>
    <lineage>
        <taxon>Bacteria</taxon>
        <taxon>Pseudomonadati</taxon>
        <taxon>Pseudomonadota</taxon>
        <taxon>Betaproteobacteria</taxon>
        <taxon>Burkholderiales</taxon>
        <taxon>Alcaligenaceae</taxon>
        <taxon>Oligella</taxon>
    </lineage>
</organism>
<dbReference type="Gene3D" id="3.30.1390.10">
    <property type="match status" value="1"/>
</dbReference>
<feature type="domain" description="Adaptor protein ClpS core" evidence="2">
    <location>
        <begin position="19"/>
        <end position="98"/>
    </location>
</feature>
<evidence type="ECO:0000313" key="3">
    <source>
        <dbReference type="EMBL" id="KGF29747.1"/>
    </source>
</evidence>
<dbReference type="InterPro" id="IPR003769">
    <property type="entry name" value="ClpS_core"/>
</dbReference>
<comment type="function">
    <text evidence="1">Involved in the modulation of the specificity of the ClpAP-mediated ATP-dependent protein degradation.</text>
</comment>
<dbReference type="PANTHER" id="PTHR33473:SF19">
    <property type="entry name" value="ATP-DEPENDENT CLP PROTEASE ADAPTER PROTEIN CLPS"/>
    <property type="match status" value="1"/>
</dbReference>
<dbReference type="RefSeq" id="WP_018026961.1">
    <property type="nucleotide sequence ID" value="NZ_JRNI01000036.1"/>
</dbReference>
<dbReference type="Proteomes" id="UP000029629">
    <property type="component" value="Unassembled WGS sequence"/>
</dbReference>
<comment type="subunit">
    <text evidence="1">Binds to the N-terminal domain of the chaperone ClpA.</text>
</comment>
<dbReference type="NCBIfam" id="NF000672">
    <property type="entry name" value="PRK00033.1-5"/>
    <property type="match status" value="1"/>
</dbReference>
<dbReference type="GeneID" id="93427610"/>
<dbReference type="GO" id="GO:0008233">
    <property type="term" value="F:peptidase activity"/>
    <property type="evidence" value="ECO:0007669"/>
    <property type="project" value="UniProtKB-KW"/>
</dbReference>
<accession>A0A096AGE0</accession>
<name>A0A096AGE0_9BURK</name>
<evidence type="ECO:0000259" key="2">
    <source>
        <dbReference type="Pfam" id="PF02617"/>
    </source>
</evidence>